<dbReference type="AlphaFoldDB" id="A0A0D5XYV9"/>
<dbReference type="PATRIC" id="fig|587753.10.peg.2536"/>
<protein>
    <submittedName>
        <fullName evidence="1">Uncharacterized protein</fullName>
    </submittedName>
</protein>
<name>A0A0D5XYV9_9PSED</name>
<gene>
    <name evidence="1" type="ORF">PCL1606_25420</name>
</gene>
<dbReference type="KEGG" id="pcz:PCL1606_25420"/>
<proteinExistence type="predicted"/>
<organism evidence="1 2">
    <name type="scientific">Pseudomonas chlororaphis</name>
    <dbReference type="NCBI Taxonomy" id="587753"/>
    <lineage>
        <taxon>Bacteria</taxon>
        <taxon>Pseudomonadati</taxon>
        <taxon>Pseudomonadota</taxon>
        <taxon>Gammaproteobacteria</taxon>
        <taxon>Pseudomonadales</taxon>
        <taxon>Pseudomonadaceae</taxon>
        <taxon>Pseudomonas</taxon>
    </lineage>
</organism>
<dbReference type="Proteomes" id="UP000032748">
    <property type="component" value="Chromosome"/>
</dbReference>
<reference evidence="1 2" key="1">
    <citation type="journal article" date="2015" name="Mol. Plant Microbe Interact.">
        <title>Comparative Genomic Analysis of Pseudomonas chlororaphis PCL1606 Reveals New Insight into Antifungal Compounds Involved in Biocontrol.</title>
        <authorList>
            <person name="Calderon C.E."/>
            <person name="Ramos C."/>
            <person name="de Vicente A."/>
            <person name="Cazorla F.M."/>
        </authorList>
    </citation>
    <scope>NUCLEOTIDE SEQUENCE [LARGE SCALE GENOMIC DNA]</scope>
    <source>
        <strain evidence="1 2">PCL1606</strain>
    </source>
</reference>
<evidence type="ECO:0000313" key="2">
    <source>
        <dbReference type="Proteomes" id="UP000032748"/>
    </source>
</evidence>
<dbReference type="EMBL" id="CP011110">
    <property type="protein sequence ID" value="AKA23995.1"/>
    <property type="molecule type" value="Genomic_DNA"/>
</dbReference>
<accession>A0A0D5XYV9</accession>
<sequence length="65" mass="7067">MPSVAAGHYAHQGPRRHNASALRQGFCVCAPLLPFCATDRTFRTPAARLHGVRLGRFLCDSSDNS</sequence>
<evidence type="ECO:0000313" key="1">
    <source>
        <dbReference type="EMBL" id="AKA23995.1"/>
    </source>
</evidence>